<keyword evidence="3" id="KW-0378">Hydrolase</keyword>
<dbReference type="PROSITE" id="PS01302">
    <property type="entry name" value="UPF0758"/>
    <property type="match status" value="1"/>
</dbReference>
<name>A0ABS9UTT5_9BACT</name>
<dbReference type="InterPro" id="IPR020891">
    <property type="entry name" value="UPF0758_CS"/>
</dbReference>
<dbReference type="EMBL" id="JAKZGS010000021">
    <property type="protein sequence ID" value="MCH7399834.1"/>
    <property type="molecule type" value="Genomic_DNA"/>
</dbReference>
<dbReference type="PANTHER" id="PTHR30471">
    <property type="entry name" value="DNA REPAIR PROTEIN RADC"/>
    <property type="match status" value="1"/>
</dbReference>
<evidence type="ECO:0000256" key="1">
    <source>
        <dbReference type="ARBA" id="ARBA00022670"/>
    </source>
</evidence>
<feature type="domain" description="MPN" evidence="7">
    <location>
        <begin position="109"/>
        <end position="231"/>
    </location>
</feature>
<dbReference type="InterPro" id="IPR001405">
    <property type="entry name" value="UPF0758"/>
</dbReference>
<proteinExistence type="inferred from homology"/>
<comment type="similarity">
    <text evidence="6">Belongs to the UPF0758 family.</text>
</comment>
<protein>
    <submittedName>
        <fullName evidence="8">DNA repair protein RadC</fullName>
    </submittedName>
</protein>
<gene>
    <name evidence="8" type="primary">radC</name>
    <name evidence="8" type="ORF">MM236_17705</name>
</gene>
<dbReference type="NCBIfam" id="NF000642">
    <property type="entry name" value="PRK00024.1"/>
    <property type="match status" value="1"/>
</dbReference>
<dbReference type="NCBIfam" id="TIGR00608">
    <property type="entry name" value="radc"/>
    <property type="match status" value="1"/>
</dbReference>
<organism evidence="8 9">
    <name type="scientific">Belliella calami</name>
    <dbReference type="NCBI Taxonomy" id="2923436"/>
    <lineage>
        <taxon>Bacteria</taxon>
        <taxon>Pseudomonadati</taxon>
        <taxon>Bacteroidota</taxon>
        <taxon>Cytophagia</taxon>
        <taxon>Cytophagales</taxon>
        <taxon>Cyclobacteriaceae</taxon>
        <taxon>Belliella</taxon>
    </lineage>
</organism>
<evidence type="ECO:0000313" key="8">
    <source>
        <dbReference type="EMBL" id="MCH7399834.1"/>
    </source>
</evidence>
<dbReference type="InterPro" id="IPR025657">
    <property type="entry name" value="RadC_JAB"/>
</dbReference>
<dbReference type="Proteomes" id="UP001165488">
    <property type="component" value="Unassembled WGS sequence"/>
</dbReference>
<keyword evidence="2" id="KW-0479">Metal-binding</keyword>
<accession>A0ABS9UTT5</accession>
<evidence type="ECO:0000256" key="5">
    <source>
        <dbReference type="ARBA" id="ARBA00023049"/>
    </source>
</evidence>
<dbReference type="Pfam" id="PF04002">
    <property type="entry name" value="RadC"/>
    <property type="match status" value="1"/>
</dbReference>
<keyword evidence="9" id="KW-1185">Reference proteome</keyword>
<dbReference type="SUPFAM" id="SSF47781">
    <property type="entry name" value="RuvA domain 2-like"/>
    <property type="match status" value="1"/>
</dbReference>
<evidence type="ECO:0000313" key="9">
    <source>
        <dbReference type="Proteomes" id="UP001165488"/>
    </source>
</evidence>
<evidence type="ECO:0000256" key="2">
    <source>
        <dbReference type="ARBA" id="ARBA00022723"/>
    </source>
</evidence>
<keyword evidence="4" id="KW-0862">Zinc</keyword>
<dbReference type="PANTHER" id="PTHR30471:SF3">
    <property type="entry name" value="UPF0758 PROTEIN YEES-RELATED"/>
    <property type="match status" value="1"/>
</dbReference>
<dbReference type="CDD" id="cd08071">
    <property type="entry name" value="MPN_DUF2466"/>
    <property type="match status" value="1"/>
</dbReference>
<evidence type="ECO:0000259" key="7">
    <source>
        <dbReference type="PROSITE" id="PS50249"/>
    </source>
</evidence>
<dbReference type="InterPro" id="IPR037518">
    <property type="entry name" value="MPN"/>
</dbReference>
<keyword evidence="5" id="KW-0482">Metalloprotease</keyword>
<evidence type="ECO:0000256" key="4">
    <source>
        <dbReference type="ARBA" id="ARBA00022833"/>
    </source>
</evidence>
<dbReference type="InterPro" id="IPR010994">
    <property type="entry name" value="RuvA_2-like"/>
</dbReference>
<evidence type="ECO:0000256" key="3">
    <source>
        <dbReference type="ARBA" id="ARBA00022801"/>
    </source>
</evidence>
<evidence type="ECO:0000256" key="6">
    <source>
        <dbReference type="RuleBase" id="RU003797"/>
    </source>
</evidence>
<dbReference type="RefSeq" id="WP_241276328.1">
    <property type="nucleotide sequence ID" value="NZ_JAKZGS010000021.1"/>
</dbReference>
<dbReference type="PROSITE" id="PS50249">
    <property type="entry name" value="MPN"/>
    <property type="match status" value="1"/>
</dbReference>
<keyword evidence="1" id="KW-0645">Protease</keyword>
<dbReference type="Gene3D" id="3.40.140.10">
    <property type="entry name" value="Cytidine Deaminase, domain 2"/>
    <property type="match status" value="1"/>
</dbReference>
<comment type="caution">
    <text evidence="8">The sequence shown here is derived from an EMBL/GenBank/DDBJ whole genome shotgun (WGS) entry which is preliminary data.</text>
</comment>
<dbReference type="Pfam" id="PF20582">
    <property type="entry name" value="UPF0758_N"/>
    <property type="match status" value="1"/>
</dbReference>
<reference evidence="8" key="1">
    <citation type="submission" date="2022-03" db="EMBL/GenBank/DDBJ databases">
        <title>De novo assembled genomes of Belliella spp. (Cyclobacteriaceae) strains.</title>
        <authorList>
            <person name="Szabo A."/>
            <person name="Korponai K."/>
            <person name="Felfoldi T."/>
        </authorList>
    </citation>
    <scope>NUCLEOTIDE SEQUENCE</scope>
    <source>
        <strain evidence="8">DSM 107340</strain>
    </source>
</reference>
<dbReference type="InterPro" id="IPR046778">
    <property type="entry name" value="UPF0758_N"/>
</dbReference>
<sequence>MEDYQSIKISALAEEDRPREKLLLKGRSALSDAELIAILIGSGTKSLSAVDLSRYILASVNYDLSALAKMSVKDLQRFKGIGEAKAISIVSALELGRRRKNRDPQKRLRITSSADAYDLMKPDLMDETVESFYIILLDRNNNLLKKQLVSRGGSNSTVVDPKVIFKYALEVMANSIILVHNHPSGNLKPSEQDKRLTEKLVKAGENLDVTVIDHVIFADCGYFSFADEGII</sequence>